<dbReference type="Proteomes" id="UP000005707">
    <property type="component" value="Unassembled WGS sequence"/>
</dbReference>
<proteinExistence type="predicted"/>
<dbReference type="RefSeq" id="WP_008824555.1">
    <property type="nucleotide sequence ID" value="NZ_AFNU02000007.1"/>
</dbReference>
<dbReference type="AlphaFoldDB" id="U2E9K3"/>
<name>U2E9K3_9MOLU</name>
<organism evidence="1 2">
    <name type="scientific">Haloplasma contractile SSD-17B</name>
    <dbReference type="NCBI Taxonomy" id="1033810"/>
    <lineage>
        <taxon>Bacteria</taxon>
        <taxon>Bacillati</taxon>
        <taxon>Mycoplasmatota</taxon>
        <taxon>Mollicutes</taxon>
        <taxon>Haloplasmatales</taxon>
        <taxon>Haloplasmataceae</taxon>
        <taxon>Haloplasma</taxon>
    </lineage>
</organism>
<dbReference type="EMBL" id="AFNU02000007">
    <property type="protein sequence ID" value="ERJ11823.1"/>
    <property type="molecule type" value="Genomic_DNA"/>
</dbReference>
<reference evidence="1 2" key="2">
    <citation type="journal article" date="2013" name="PLoS ONE">
        <title>INDIGO - INtegrated Data Warehouse of MIcrobial GenOmes with Examples from the Red Sea Extremophiles.</title>
        <authorList>
            <person name="Alam I."/>
            <person name="Antunes A."/>
            <person name="Kamau A.A."/>
            <person name="Ba Alawi W."/>
            <person name="Kalkatawi M."/>
            <person name="Stingl U."/>
            <person name="Bajic V.B."/>
        </authorList>
    </citation>
    <scope>NUCLEOTIDE SEQUENCE [LARGE SCALE GENOMIC DNA]</scope>
    <source>
        <strain evidence="1 2">SSD-17B</strain>
    </source>
</reference>
<sequence length="102" mass="11942">MNMNQVDQFKETCDECQNQYNVTKTTSLEELTLNNKLHQIYCPHCKVLQPFLIIAASVTSRTDDQSEEFDSKLLLDDTELPYKVFRDRANDIIKEHMSKRNA</sequence>
<dbReference type="InParanoid" id="U2E9K3"/>
<accession>U2E9K3</accession>
<protein>
    <submittedName>
        <fullName evidence="1">Uncharacterized protein</fullName>
    </submittedName>
</protein>
<evidence type="ECO:0000313" key="2">
    <source>
        <dbReference type="Proteomes" id="UP000005707"/>
    </source>
</evidence>
<reference evidence="1 2" key="1">
    <citation type="journal article" date="2011" name="J. Bacteriol.">
        <title>Genome sequence of Haloplasma contractile, an unusual contractile bacterium from a deep-sea anoxic brine lake.</title>
        <authorList>
            <person name="Antunes A."/>
            <person name="Alam I."/>
            <person name="El Dorry H."/>
            <person name="Siam R."/>
            <person name="Robertson A."/>
            <person name="Bajic V.B."/>
            <person name="Stingl U."/>
        </authorList>
    </citation>
    <scope>NUCLEOTIDE SEQUENCE [LARGE SCALE GENOMIC DNA]</scope>
    <source>
        <strain evidence="1 2">SSD-17B</strain>
    </source>
</reference>
<comment type="caution">
    <text evidence="1">The sequence shown here is derived from an EMBL/GenBank/DDBJ whole genome shotgun (WGS) entry which is preliminary data.</text>
</comment>
<gene>
    <name evidence="1" type="ORF">HLPCO_002062</name>
</gene>
<keyword evidence="2" id="KW-1185">Reference proteome</keyword>
<evidence type="ECO:0000313" key="1">
    <source>
        <dbReference type="EMBL" id="ERJ11823.1"/>
    </source>
</evidence>